<dbReference type="PRINTS" id="PR00111">
    <property type="entry name" value="ABHYDROLASE"/>
</dbReference>
<comment type="caution">
    <text evidence="3">The sequence shown here is derived from an EMBL/GenBank/DDBJ whole genome shotgun (WGS) entry which is preliminary data.</text>
</comment>
<dbReference type="EMBL" id="JAKRYL010000014">
    <property type="protein sequence ID" value="MCL7748294.1"/>
    <property type="molecule type" value="Genomic_DNA"/>
</dbReference>
<keyword evidence="4" id="KW-1185">Reference proteome</keyword>
<dbReference type="InterPro" id="IPR000639">
    <property type="entry name" value="Epox_hydrolase-like"/>
</dbReference>
<feature type="domain" description="AB hydrolase-1" evidence="2">
    <location>
        <begin position="24"/>
        <end position="268"/>
    </location>
</feature>
<protein>
    <submittedName>
        <fullName evidence="3">Alpha/beta hydrolase</fullName>
    </submittedName>
</protein>
<dbReference type="GO" id="GO:0016787">
    <property type="term" value="F:hydrolase activity"/>
    <property type="evidence" value="ECO:0007669"/>
    <property type="project" value="UniProtKB-KW"/>
</dbReference>
<name>A0A9X2CU90_9BACI</name>
<dbReference type="Gene3D" id="3.40.50.1820">
    <property type="entry name" value="alpha/beta hydrolase"/>
    <property type="match status" value="1"/>
</dbReference>
<reference evidence="3" key="1">
    <citation type="submission" date="2022-02" db="EMBL/GenBank/DDBJ databases">
        <title>Halalkalibacter sp. nov. isolated from Lonar Lake, India.</title>
        <authorList>
            <person name="Joshi A."/>
            <person name="Thite S."/>
            <person name="Lodha T."/>
        </authorList>
    </citation>
    <scope>NUCLEOTIDE SEQUENCE</scope>
    <source>
        <strain evidence="3">MEB205</strain>
    </source>
</reference>
<dbReference type="Pfam" id="PF00561">
    <property type="entry name" value="Abhydrolase_1"/>
    <property type="match status" value="1"/>
</dbReference>
<dbReference type="Proteomes" id="UP001139150">
    <property type="component" value="Unassembled WGS sequence"/>
</dbReference>
<organism evidence="3 4">
    <name type="scientific">Halalkalibacter alkaliphilus</name>
    <dbReference type="NCBI Taxonomy" id="2917993"/>
    <lineage>
        <taxon>Bacteria</taxon>
        <taxon>Bacillati</taxon>
        <taxon>Bacillota</taxon>
        <taxon>Bacilli</taxon>
        <taxon>Bacillales</taxon>
        <taxon>Bacillaceae</taxon>
        <taxon>Halalkalibacter</taxon>
    </lineage>
</organism>
<dbReference type="RefSeq" id="WP_250097181.1">
    <property type="nucleotide sequence ID" value="NZ_JAKRYL010000014.1"/>
</dbReference>
<dbReference type="SUPFAM" id="SSF53474">
    <property type="entry name" value="alpha/beta-Hydrolases"/>
    <property type="match status" value="1"/>
</dbReference>
<evidence type="ECO:0000259" key="2">
    <source>
        <dbReference type="Pfam" id="PF00561"/>
    </source>
</evidence>
<dbReference type="AlphaFoldDB" id="A0A9X2CU90"/>
<evidence type="ECO:0000313" key="3">
    <source>
        <dbReference type="EMBL" id="MCL7748294.1"/>
    </source>
</evidence>
<dbReference type="InterPro" id="IPR000073">
    <property type="entry name" value="AB_hydrolase_1"/>
</dbReference>
<accession>A0A9X2CU90</accession>
<evidence type="ECO:0000313" key="4">
    <source>
        <dbReference type="Proteomes" id="UP001139150"/>
    </source>
</evidence>
<sequence length="283" mass="32705">MEFHYINTNRVTLHTAVAGPSDGPLVILLHGFPEFWYGWKKQITPLVKAGYRIVIPDQRGYNLSDKPHEISQYTLDLLRDDIIGLIKHFKREKASIVGHDWGGAVAWHIASTRPSYVDTLIPINMPHPAVFGKMIFRCPTQLVRSLYILFFQLPLIPEEALCVNEYKLMKNILLCSCQANTFKKEEIRKYQASWSQTGALRAMLHWYRAIRLGSLNMVPNSKVVIPVRMIWGKYDPFLSLNLAKESMKMCTDGRLTLIDDATHWVQHEQHELVNLFLLKYLKS</sequence>
<keyword evidence="1 3" id="KW-0378">Hydrolase</keyword>
<evidence type="ECO:0000256" key="1">
    <source>
        <dbReference type="ARBA" id="ARBA00022801"/>
    </source>
</evidence>
<dbReference type="PRINTS" id="PR00412">
    <property type="entry name" value="EPOXHYDRLASE"/>
</dbReference>
<dbReference type="PANTHER" id="PTHR43329">
    <property type="entry name" value="EPOXIDE HYDROLASE"/>
    <property type="match status" value="1"/>
</dbReference>
<dbReference type="InterPro" id="IPR029058">
    <property type="entry name" value="AB_hydrolase_fold"/>
</dbReference>
<gene>
    <name evidence="3" type="ORF">MF646_14280</name>
</gene>
<proteinExistence type="predicted"/>